<gene>
    <name evidence="2" type="ORF">OSH07_20760</name>
</gene>
<dbReference type="InterPro" id="IPR052894">
    <property type="entry name" value="AsmA-related"/>
</dbReference>
<dbReference type="PANTHER" id="PTHR30441">
    <property type="entry name" value="DUF748 DOMAIN-CONTAINING PROTEIN"/>
    <property type="match status" value="1"/>
</dbReference>
<protein>
    <submittedName>
        <fullName evidence="2">AsmA family protein</fullName>
    </submittedName>
</protein>
<dbReference type="Pfam" id="PF05170">
    <property type="entry name" value="AsmA"/>
    <property type="match status" value="2"/>
</dbReference>
<dbReference type="RefSeq" id="WP_266340608.1">
    <property type="nucleotide sequence ID" value="NZ_JAPKNK010000011.1"/>
</dbReference>
<evidence type="ECO:0000313" key="2">
    <source>
        <dbReference type="EMBL" id="MCX5571645.1"/>
    </source>
</evidence>
<dbReference type="PANTHER" id="PTHR30441:SF4">
    <property type="entry name" value="PROTEIN ASMA"/>
    <property type="match status" value="1"/>
</dbReference>
<dbReference type="AlphaFoldDB" id="A0A9X3EEH2"/>
<dbReference type="GO" id="GO:0090313">
    <property type="term" value="P:regulation of protein targeting to membrane"/>
    <property type="evidence" value="ECO:0007669"/>
    <property type="project" value="TreeGrafter"/>
</dbReference>
<evidence type="ECO:0000259" key="1">
    <source>
        <dbReference type="Pfam" id="PF05170"/>
    </source>
</evidence>
<dbReference type="EMBL" id="JAPKNK010000011">
    <property type="protein sequence ID" value="MCX5571645.1"/>
    <property type="molecule type" value="Genomic_DNA"/>
</dbReference>
<proteinExistence type="predicted"/>
<feature type="domain" description="AsmA" evidence="1">
    <location>
        <begin position="270"/>
        <end position="506"/>
    </location>
</feature>
<dbReference type="GO" id="GO:0005886">
    <property type="term" value="C:plasma membrane"/>
    <property type="evidence" value="ECO:0007669"/>
    <property type="project" value="TreeGrafter"/>
</dbReference>
<dbReference type="InterPro" id="IPR007844">
    <property type="entry name" value="AsmA"/>
</dbReference>
<organism evidence="2 3">
    <name type="scientific">Kaistia nematophila</name>
    <dbReference type="NCBI Taxonomy" id="2994654"/>
    <lineage>
        <taxon>Bacteria</taxon>
        <taxon>Pseudomonadati</taxon>
        <taxon>Pseudomonadota</taxon>
        <taxon>Alphaproteobacteria</taxon>
        <taxon>Hyphomicrobiales</taxon>
        <taxon>Kaistiaceae</taxon>
        <taxon>Kaistia</taxon>
    </lineage>
</organism>
<accession>A0A9X3EEH2</accession>
<dbReference type="Proteomes" id="UP001144805">
    <property type="component" value="Unassembled WGS sequence"/>
</dbReference>
<evidence type="ECO:0000313" key="3">
    <source>
        <dbReference type="Proteomes" id="UP001144805"/>
    </source>
</evidence>
<reference evidence="2" key="1">
    <citation type="submission" date="2022-11" db="EMBL/GenBank/DDBJ databases">
        <title>Biodiversity and phylogenetic relationships of bacteria.</title>
        <authorList>
            <person name="Machado R.A.R."/>
            <person name="Bhat A."/>
            <person name="Loulou A."/>
            <person name="Kallel S."/>
        </authorList>
    </citation>
    <scope>NUCLEOTIDE SEQUENCE</scope>
    <source>
        <strain evidence="2">K-TC2</strain>
    </source>
</reference>
<keyword evidence="3" id="KW-1185">Reference proteome</keyword>
<name>A0A9X3EEH2_9HYPH</name>
<comment type="caution">
    <text evidence="2">The sequence shown here is derived from an EMBL/GenBank/DDBJ whole genome shotgun (WGS) entry which is preliminary data.</text>
</comment>
<sequence>MKKILFALAAILILCGAFVLLAPKLVTIEAVRRSLTREVAGWSGRALTYEGAPTVAFNPYPTVTFAKVRISSDRDPKPLVEMDSLSAELSFLPLLIGRVRPSVLELDNPVFRFGVDDKGLPNWNLPRALRGDSELGRLVIHGGTLHYVGSDKKELLLTGVDARIDWPDPAATASLKGSATWKNEAFDFNGSIGTPLDLVSGRQTALRFAIASTPLRANFTGTVANLADPEGEGELSVTTPSIRRLAGIFNMPMGEGSTLGSASIESHASLAARTLTFANAKISVDGNDSEGALSIDFARSRPSVQGTLAFESLDLSAYAEALSSLVASARATPDEPLPLAALDSNDLDLRISAAQVLLGSARLGRTAASATIRDDRLNLSIGEALLYGGRLSASLSASLQDQAASGSLQARIDGLPVRAALSDLFGIGHLDGIGSGTLSLSAHGTNWNGLMTSLTGSGKATVADGSFDGVNVSALSQQITADGTMSGNLLGGSTKFTEAEGTFTIDADQVATPGIQVTGSGYQINLTGEAPLQATSLSARGDLTIQRATGGAASGPVRVPFVIGGNWGHPTLVPDFSGLSRRSDNGAEPPVGPVRRFARALLPAMR</sequence>
<feature type="domain" description="AsmA" evidence="1">
    <location>
        <begin position="2"/>
        <end position="124"/>
    </location>
</feature>